<evidence type="ECO:0000256" key="5">
    <source>
        <dbReference type="PIRSR" id="PIRSR617867-1"/>
    </source>
</evidence>
<feature type="active site" evidence="5">
    <location>
        <position position="20"/>
    </location>
</feature>
<organism evidence="7 8">
    <name type="scientific">Stakelama sediminis</name>
    <dbReference type="NCBI Taxonomy" id="463200"/>
    <lineage>
        <taxon>Bacteria</taxon>
        <taxon>Pseudomonadati</taxon>
        <taxon>Pseudomonadota</taxon>
        <taxon>Alphaproteobacteria</taxon>
        <taxon>Sphingomonadales</taxon>
        <taxon>Sphingomonadaceae</taxon>
        <taxon>Stakelama</taxon>
    </lineage>
</organism>
<gene>
    <name evidence="7" type="ORF">FHR23_000335</name>
</gene>
<dbReference type="AlphaFoldDB" id="A0A840YUV6"/>
<dbReference type="Pfam" id="PF01451">
    <property type="entry name" value="LMWPc"/>
    <property type="match status" value="1"/>
</dbReference>
<dbReference type="InterPro" id="IPR017867">
    <property type="entry name" value="Tyr_phospatase_low_mol_wt"/>
</dbReference>
<dbReference type="PRINTS" id="PR00719">
    <property type="entry name" value="LMWPTPASE"/>
</dbReference>
<dbReference type="Gene3D" id="3.40.50.2300">
    <property type="match status" value="1"/>
</dbReference>
<feature type="domain" description="Phosphotyrosine protein phosphatase I" evidence="6">
    <location>
        <begin position="8"/>
        <end position="155"/>
    </location>
</feature>
<evidence type="ECO:0000256" key="2">
    <source>
        <dbReference type="ARBA" id="ARBA00013064"/>
    </source>
</evidence>
<dbReference type="PANTHER" id="PTHR11717">
    <property type="entry name" value="LOW MOLECULAR WEIGHT PROTEIN TYROSINE PHOSPHATASE"/>
    <property type="match status" value="1"/>
</dbReference>
<comment type="caution">
    <text evidence="7">The sequence shown here is derived from an EMBL/GenBank/DDBJ whole genome shotgun (WGS) entry which is preliminary data.</text>
</comment>
<comment type="similarity">
    <text evidence="1">Belongs to the low molecular weight phosphotyrosine protein phosphatase family.</text>
</comment>
<evidence type="ECO:0000259" key="6">
    <source>
        <dbReference type="SMART" id="SM00226"/>
    </source>
</evidence>
<name>A0A840YUV6_9SPHN</name>
<sequence>MSSSSSAPSVLFVCLGNICRSPLAEAALRAQAQRAGLAVTVDSAGTGHWHVGEPPDPRAQDTALRHGVDISGYRARQVGGDDFHRFSHIFALDHDNLKNLRRLRPDNAAAELALLLDCVPELQGQAVADPYYGGEEGFERSWHQVERAAQALVERLRT</sequence>
<dbReference type="PANTHER" id="PTHR11717:SF7">
    <property type="entry name" value="LOW MOLECULAR WEIGHT PHOSPHOTYROSINE PROTEIN PHOSPHATASE"/>
    <property type="match status" value="1"/>
</dbReference>
<proteinExistence type="inferred from homology"/>
<evidence type="ECO:0000313" key="8">
    <source>
        <dbReference type="Proteomes" id="UP000554342"/>
    </source>
</evidence>
<dbReference type="InterPro" id="IPR023485">
    <property type="entry name" value="Ptyr_pPase"/>
</dbReference>
<dbReference type="RefSeq" id="WP_184001197.1">
    <property type="nucleotide sequence ID" value="NZ_BAABIF010000004.1"/>
</dbReference>
<dbReference type="InterPro" id="IPR036196">
    <property type="entry name" value="Ptyr_pPase_sf"/>
</dbReference>
<keyword evidence="3 7" id="KW-0378">Hydrolase</keyword>
<evidence type="ECO:0000256" key="1">
    <source>
        <dbReference type="ARBA" id="ARBA00011063"/>
    </source>
</evidence>
<dbReference type="EC" id="3.1.3.48" evidence="2"/>
<evidence type="ECO:0000256" key="3">
    <source>
        <dbReference type="ARBA" id="ARBA00022801"/>
    </source>
</evidence>
<keyword evidence="4" id="KW-0904">Protein phosphatase</keyword>
<dbReference type="Proteomes" id="UP000554342">
    <property type="component" value="Unassembled WGS sequence"/>
</dbReference>
<dbReference type="SMART" id="SM00226">
    <property type="entry name" value="LMWPc"/>
    <property type="match status" value="1"/>
</dbReference>
<dbReference type="InterPro" id="IPR050438">
    <property type="entry name" value="LMW_PTPase"/>
</dbReference>
<feature type="active site" description="Proton donor" evidence="5">
    <location>
        <position position="129"/>
    </location>
</feature>
<dbReference type="SUPFAM" id="SSF52788">
    <property type="entry name" value="Phosphotyrosine protein phosphatases I"/>
    <property type="match status" value="1"/>
</dbReference>
<dbReference type="GO" id="GO:0004725">
    <property type="term" value="F:protein tyrosine phosphatase activity"/>
    <property type="evidence" value="ECO:0007669"/>
    <property type="project" value="UniProtKB-EC"/>
</dbReference>
<accession>A0A840YUV6</accession>
<evidence type="ECO:0000313" key="7">
    <source>
        <dbReference type="EMBL" id="MBB5717428.1"/>
    </source>
</evidence>
<feature type="active site" description="Nucleophile" evidence="5">
    <location>
        <position position="14"/>
    </location>
</feature>
<keyword evidence="8" id="KW-1185">Reference proteome</keyword>
<dbReference type="CDD" id="cd16343">
    <property type="entry name" value="LMWPTP"/>
    <property type="match status" value="1"/>
</dbReference>
<protein>
    <recommendedName>
        <fullName evidence="2">protein-tyrosine-phosphatase</fullName>
        <ecNumber evidence="2">3.1.3.48</ecNumber>
    </recommendedName>
</protein>
<reference evidence="7 8" key="1">
    <citation type="submission" date="2020-08" db="EMBL/GenBank/DDBJ databases">
        <title>Genomic Encyclopedia of Type Strains, Phase IV (KMG-IV): sequencing the most valuable type-strain genomes for metagenomic binning, comparative biology and taxonomic classification.</title>
        <authorList>
            <person name="Goeker M."/>
        </authorList>
    </citation>
    <scope>NUCLEOTIDE SEQUENCE [LARGE SCALE GENOMIC DNA]</scope>
    <source>
        <strain evidence="7 8">DSM 27203</strain>
    </source>
</reference>
<evidence type="ECO:0000256" key="4">
    <source>
        <dbReference type="ARBA" id="ARBA00022912"/>
    </source>
</evidence>
<dbReference type="EMBL" id="JACIJI010000001">
    <property type="protein sequence ID" value="MBB5717428.1"/>
    <property type="molecule type" value="Genomic_DNA"/>
</dbReference>